<dbReference type="CDD" id="cd01822">
    <property type="entry name" value="Lysophospholipase_L1_like"/>
    <property type="match status" value="1"/>
</dbReference>
<accession>A0A7W6BK07</accession>
<dbReference type="SUPFAM" id="SSF52266">
    <property type="entry name" value="SGNH hydrolase"/>
    <property type="match status" value="1"/>
</dbReference>
<dbReference type="GO" id="GO:0004622">
    <property type="term" value="F:phosphatidylcholine lysophospholipase activity"/>
    <property type="evidence" value="ECO:0007669"/>
    <property type="project" value="UniProtKB-EC"/>
</dbReference>
<feature type="domain" description="SGNH hydrolase-type esterase" evidence="2">
    <location>
        <begin position="57"/>
        <end position="219"/>
    </location>
</feature>
<evidence type="ECO:0000256" key="1">
    <source>
        <dbReference type="SAM" id="SignalP"/>
    </source>
</evidence>
<dbReference type="PROSITE" id="PS51257">
    <property type="entry name" value="PROKAR_LIPOPROTEIN"/>
    <property type="match status" value="1"/>
</dbReference>
<protein>
    <submittedName>
        <fullName evidence="3">Acyl-CoA thioesterase-1</fullName>
        <ecNumber evidence="3">3.1.1.5</ecNumber>
        <ecNumber evidence="3">3.1.2.-</ecNumber>
    </submittedName>
</protein>
<keyword evidence="3" id="KW-0378">Hydrolase</keyword>
<comment type="caution">
    <text evidence="3">The sequence shown here is derived from an EMBL/GenBank/DDBJ whole genome shotgun (WGS) entry which is preliminary data.</text>
</comment>
<feature type="signal peptide" evidence="1">
    <location>
        <begin position="1"/>
        <end position="19"/>
    </location>
</feature>
<dbReference type="AlphaFoldDB" id="A0A7W6BK07"/>
<dbReference type="EMBL" id="JACIDT010000011">
    <property type="protein sequence ID" value="MBB3927349.1"/>
    <property type="molecule type" value="Genomic_DNA"/>
</dbReference>
<reference evidence="3 4" key="1">
    <citation type="submission" date="2020-08" db="EMBL/GenBank/DDBJ databases">
        <title>Genomic Encyclopedia of Type Strains, Phase IV (KMG-IV): sequencing the most valuable type-strain genomes for metagenomic binning, comparative biology and taxonomic classification.</title>
        <authorList>
            <person name="Goeker M."/>
        </authorList>
    </citation>
    <scope>NUCLEOTIDE SEQUENCE [LARGE SCALE GENOMIC DNA]</scope>
    <source>
        <strain evidence="3 4">DSM 26189</strain>
    </source>
</reference>
<dbReference type="EC" id="3.1.1.5" evidence="3"/>
<dbReference type="RefSeq" id="WP_188072848.1">
    <property type="nucleotide sequence ID" value="NZ_BSPS01000034.1"/>
</dbReference>
<dbReference type="Gene3D" id="3.40.50.1110">
    <property type="entry name" value="SGNH hydrolase"/>
    <property type="match status" value="1"/>
</dbReference>
<sequence length="243" mass="25588">MARNWLSYAGYMAAAQLLAACSGDPARNTVADSVVQDQNATAPNATAPMAERKLVLAFGDSLYAGYGVAQNESFPRQLEKALQARGEAVEVRNAGVSGETTQGGLQRLAFTLDGLPRKPDLVLLGLGGNDMLRGLDPAQSEKNLREMLDMLKARQVPVLLTGMLAAPNMGAEYAARFNAIYPALAKEYGLPLYPFFLEGVIGNPDYMQADSIHPNPAGVDIVAGKIAPLVAGALRAESAPDGG</sequence>
<dbReference type="PANTHER" id="PTHR30383:SF24">
    <property type="entry name" value="THIOESTERASE 1_PROTEASE 1_LYSOPHOSPHOLIPASE L1"/>
    <property type="match status" value="1"/>
</dbReference>
<dbReference type="InterPro" id="IPR013830">
    <property type="entry name" value="SGNH_hydro"/>
</dbReference>
<dbReference type="PANTHER" id="PTHR30383">
    <property type="entry name" value="THIOESTERASE 1/PROTEASE 1/LYSOPHOSPHOLIPASE L1"/>
    <property type="match status" value="1"/>
</dbReference>
<evidence type="ECO:0000259" key="2">
    <source>
        <dbReference type="Pfam" id="PF13472"/>
    </source>
</evidence>
<dbReference type="EC" id="3.1.2.-" evidence="3"/>
<dbReference type="Proteomes" id="UP000571950">
    <property type="component" value="Unassembled WGS sequence"/>
</dbReference>
<keyword evidence="1" id="KW-0732">Signal</keyword>
<evidence type="ECO:0000313" key="3">
    <source>
        <dbReference type="EMBL" id="MBB3927349.1"/>
    </source>
</evidence>
<name>A0A7W6BK07_9SPHN</name>
<proteinExistence type="predicted"/>
<keyword evidence="4" id="KW-1185">Reference proteome</keyword>
<feature type="chain" id="PRO_5030854334" evidence="1">
    <location>
        <begin position="20"/>
        <end position="243"/>
    </location>
</feature>
<organism evidence="3 4">
    <name type="scientific">Sphingobium jiangsuense</name>
    <dbReference type="NCBI Taxonomy" id="870476"/>
    <lineage>
        <taxon>Bacteria</taxon>
        <taxon>Pseudomonadati</taxon>
        <taxon>Pseudomonadota</taxon>
        <taxon>Alphaproteobacteria</taxon>
        <taxon>Sphingomonadales</taxon>
        <taxon>Sphingomonadaceae</taxon>
        <taxon>Sphingobium</taxon>
    </lineage>
</organism>
<evidence type="ECO:0000313" key="4">
    <source>
        <dbReference type="Proteomes" id="UP000571950"/>
    </source>
</evidence>
<dbReference type="InterPro" id="IPR036514">
    <property type="entry name" value="SGNH_hydro_sf"/>
</dbReference>
<dbReference type="Pfam" id="PF13472">
    <property type="entry name" value="Lipase_GDSL_2"/>
    <property type="match status" value="1"/>
</dbReference>
<gene>
    <name evidence="3" type="ORF">GGR43_003078</name>
</gene>
<dbReference type="InterPro" id="IPR051532">
    <property type="entry name" value="Ester_Hydrolysis_Enzymes"/>
</dbReference>